<dbReference type="Gene3D" id="3.30.450.20">
    <property type="entry name" value="PAS domain"/>
    <property type="match status" value="1"/>
</dbReference>
<feature type="compositionally biased region" description="Polar residues" evidence="12">
    <location>
        <begin position="671"/>
        <end position="684"/>
    </location>
</feature>
<dbReference type="EMBL" id="SWLB01000014">
    <property type="protein sequence ID" value="KAF3329636.1"/>
    <property type="molecule type" value="Genomic_DNA"/>
</dbReference>
<evidence type="ECO:0000256" key="1">
    <source>
        <dbReference type="ARBA" id="ARBA00000085"/>
    </source>
</evidence>
<comment type="catalytic activity">
    <reaction evidence="1">
        <text>ATP + protein L-histidine = ADP + protein N-phospho-L-histidine.</text>
        <dbReference type="EC" id="2.7.13.3"/>
    </reaction>
</comment>
<sequence>MGEDLDLCDEEPLASMWPTDIEDKSNNQFNIEKPGNTEENLLKEFLSQEEKHKLDFMKLAELTDYSDIGSHQLTGLVKQYKLRRANAVRLLHEELDSLSKQRQEIEQRKLEILQEHRFVEKNQISVLDDGYDIWGAPDLERAKKATFLYKNEIDVGVNVIGEYGTVGYWKERAVRLERLLEDSLKRENILVQKLQECAKMEEQKLPVEELSRILKRADNFLHFILQNAPIVIAHQDKDLRYRFIYNHFPSLGEEDIIGKTDEEILLGSEGVKEFQDFKREVLENGKPAKREITYATPLFGKKTFLTYVEPVFNKKREIIGINYMGFDMTDQVTKREKLTKYREEMAVQKAKETELFKTIHVTEETMRAKQMLATMSHEIRSPLTGVVGMAEILANTNVDMEQRQLLDVMLSSGDLVLQLINDILDLSKVESGVMQLEETKFRPREVVRHVLQTAAASLRKDLILEGHVSEDIPLEVMGDVLRIRQILTNLVSNAVKFTHKGTVGINLRVVPKPNSLHTYTANTTENPVTQRCCAETSCSSKVGKETENTGEEIVWLQYEVYDTGIGIPENAIPTLFKRYMQASADHARKYGGTGLGLAICKQLVELMEGTITVNSTENEGSTFTFVLPCKVPLEQDLSDDPDESPTVSCSGLTPNPMEGFFLFKPKTVHKPNSPNSSHLKQTGSVDLDKKENGKSWPIHQSSGRVLLVEDNKVNIMVAKSMVEQLGHSVCVVNNGLEAIQAVQQTRFDLILMDVHMPVMDGLQATRLIRSFEENGYWDASVRPSCQSSPASSSLTRECHDETRKRKRTPIIAMTANAFGESASECLDSGMDSYISKPVTFQNLKEVLQNFFTCNS</sequence>
<dbReference type="InterPro" id="IPR001789">
    <property type="entry name" value="Sig_transdc_resp-reg_receiver"/>
</dbReference>
<dbReference type="GO" id="GO:0005737">
    <property type="term" value="C:cytoplasm"/>
    <property type="evidence" value="ECO:0007669"/>
    <property type="project" value="UniProtKB-SubCell"/>
</dbReference>
<dbReference type="PROSITE" id="PS50110">
    <property type="entry name" value="RESPONSE_REGULATORY"/>
    <property type="match status" value="1"/>
</dbReference>
<dbReference type="Pfam" id="PF00072">
    <property type="entry name" value="Response_reg"/>
    <property type="match status" value="1"/>
</dbReference>
<evidence type="ECO:0000256" key="10">
    <source>
        <dbReference type="PROSITE-ProRule" id="PRU00169"/>
    </source>
</evidence>
<protein>
    <recommendedName>
        <fullName evidence="4">histidine kinase</fullName>
        <ecNumber evidence="4">2.7.13.3</ecNumber>
    </recommendedName>
</protein>
<gene>
    <name evidence="15" type="ORF">FCM35_KLT04967</name>
</gene>
<accession>A0A833V9D4</accession>
<keyword evidence="9" id="KW-0932">Cytokinin signaling pathway</keyword>
<dbReference type="Gene3D" id="3.40.50.2300">
    <property type="match status" value="1"/>
</dbReference>
<evidence type="ECO:0000256" key="6">
    <source>
        <dbReference type="ARBA" id="ARBA00022553"/>
    </source>
</evidence>
<dbReference type="SUPFAM" id="SSF55874">
    <property type="entry name" value="ATPase domain of HSP90 chaperone/DNA topoisomerase II/histidine kinase"/>
    <property type="match status" value="1"/>
</dbReference>
<dbReference type="GO" id="GO:0005886">
    <property type="term" value="C:plasma membrane"/>
    <property type="evidence" value="ECO:0007669"/>
    <property type="project" value="TreeGrafter"/>
</dbReference>
<keyword evidence="8 15" id="KW-0418">Kinase</keyword>
<dbReference type="FunFam" id="3.30.450.20:FF:000061">
    <property type="entry name" value="Histidine kinase 5"/>
    <property type="match status" value="1"/>
</dbReference>
<evidence type="ECO:0000256" key="9">
    <source>
        <dbReference type="ARBA" id="ARBA00022864"/>
    </source>
</evidence>
<evidence type="ECO:0000313" key="16">
    <source>
        <dbReference type="Proteomes" id="UP000623129"/>
    </source>
</evidence>
<keyword evidence="5" id="KW-0963">Cytoplasm</keyword>
<dbReference type="InterPro" id="IPR011006">
    <property type="entry name" value="CheY-like_superfamily"/>
</dbReference>
<feature type="modified residue" description="4-aspartylphosphate" evidence="10">
    <location>
        <position position="753"/>
    </location>
</feature>
<feature type="coiled-coil region" evidence="11">
    <location>
        <begin position="88"/>
        <end position="115"/>
    </location>
</feature>
<dbReference type="Proteomes" id="UP000623129">
    <property type="component" value="Unassembled WGS sequence"/>
</dbReference>
<dbReference type="SMART" id="SM00387">
    <property type="entry name" value="HATPase_c"/>
    <property type="match status" value="1"/>
</dbReference>
<dbReference type="PANTHER" id="PTHR43047">
    <property type="entry name" value="TWO-COMPONENT HISTIDINE PROTEIN KINASE"/>
    <property type="match status" value="1"/>
</dbReference>
<dbReference type="Pfam" id="PF02518">
    <property type="entry name" value="HATPase_c"/>
    <property type="match status" value="1"/>
</dbReference>
<proteinExistence type="predicted"/>
<evidence type="ECO:0000256" key="12">
    <source>
        <dbReference type="SAM" id="MobiDB-lite"/>
    </source>
</evidence>
<dbReference type="InterPro" id="IPR004358">
    <property type="entry name" value="Sig_transdc_His_kin-like_C"/>
</dbReference>
<keyword evidence="16" id="KW-1185">Reference proteome</keyword>
<dbReference type="InterPro" id="IPR003594">
    <property type="entry name" value="HATPase_dom"/>
</dbReference>
<dbReference type="PROSITE" id="PS50109">
    <property type="entry name" value="HIS_KIN"/>
    <property type="match status" value="1"/>
</dbReference>
<dbReference type="CDD" id="cd00082">
    <property type="entry name" value="HisKA"/>
    <property type="match status" value="1"/>
</dbReference>
<evidence type="ECO:0000256" key="2">
    <source>
        <dbReference type="ARBA" id="ARBA00002427"/>
    </source>
</evidence>
<keyword evidence="6 10" id="KW-0597">Phosphoprotein</keyword>
<feature type="region of interest" description="Disordered" evidence="12">
    <location>
        <begin position="671"/>
        <end position="694"/>
    </location>
</feature>
<feature type="domain" description="Histidine kinase" evidence="13">
    <location>
        <begin position="374"/>
        <end position="631"/>
    </location>
</feature>
<comment type="caution">
    <text evidence="15">The sequence shown here is derived from an EMBL/GenBank/DDBJ whole genome shotgun (WGS) entry which is preliminary data.</text>
</comment>
<keyword evidence="11" id="KW-0175">Coiled coil</keyword>
<dbReference type="Gene3D" id="3.30.565.10">
    <property type="entry name" value="Histidine kinase-like ATPase, C-terminal domain"/>
    <property type="match status" value="1"/>
</dbReference>
<dbReference type="EC" id="2.7.13.3" evidence="4"/>
<dbReference type="OrthoDB" id="10266508at2759"/>
<dbReference type="PRINTS" id="PR00344">
    <property type="entry name" value="BCTRLSENSOR"/>
</dbReference>
<dbReference type="GO" id="GO:0000155">
    <property type="term" value="F:phosphorelay sensor kinase activity"/>
    <property type="evidence" value="ECO:0007669"/>
    <property type="project" value="InterPro"/>
</dbReference>
<dbReference type="CDD" id="cd17546">
    <property type="entry name" value="REC_hyHK_CKI1_RcsC-like"/>
    <property type="match status" value="1"/>
</dbReference>
<dbReference type="InterPro" id="IPR036097">
    <property type="entry name" value="HisK_dim/P_sf"/>
</dbReference>
<evidence type="ECO:0000259" key="14">
    <source>
        <dbReference type="PROSITE" id="PS50110"/>
    </source>
</evidence>
<comment type="subcellular location">
    <subcellularLocation>
        <location evidence="3">Cytoplasm</location>
    </subcellularLocation>
</comment>
<organism evidence="15 16">
    <name type="scientific">Carex littledalei</name>
    <dbReference type="NCBI Taxonomy" id="544730"/>
    <lineage>
        <taxon>Eukaryota</taxon>
        <taxon>Viridiplantae</taxon>
        <taxon>Streptophyta</taxon>
        <taxon>Embryophyta</taxon>
        <taxon>Tracheophyta</taxon>
        <taxon>Spermatophyta</taxon>
        <taxon>Magnoliopsida</taxon>
        <taxon>Liliopsida</taxon>
        <taxon>Poales</taxon>
        <taxon>Cyperaceae</taxon>
        <taxon>Cyperoideae</taxon>
        <taxon>Cariceae</taxon>
        <taxon>Carex</taxon>
        <taxon>Carex subgen. Euthyceras</taxon>
    </lineage>
</organism>
<comment type="function">
    <text evidence="2">Cytokinin receptor related to bacterial two-component regulators. Functions as a histidine kinase and transmits the stress signal to a downstream MAPK cascade.</text>
</comment>
<dbReference type="SMART" id="SM00388">
    <property type="entry name" value="HisKA"/>
    <property type="match status" value="1"/>
</dbReference>
<reference evidence="15" key="1">
    <citation type="submission" date="2020-01" db="EMBL/GenBank/DDBJ databases">
        <title>Genome sequence of Kobresia littledalei, the first chromosome-level genome in the family Cyperaceae.</title>
        <authorList>
            <person name="Qu G."/>
        </authorList>
    </citation>
    <scope>NUCLEOTIDE SEQUENCE</scope>
    <source>
        <strain evidence="15">C.B.Clarke</strain>
        <tissue evidence="15">Leaf</tissue>
    </source>
</reference>
<evidence type="ECO:0000256" key="4">
    <source>
        <dbReference type="ARBA" id="ARBA00012438"/>
    </source>
</evidence>
<name>A0A833V9D4_9POAL</name>
<dbReference type="SUPFAM" id="SSF52172">
    <property type="entry name" value="CheY-like"/>
    <property type="match status" value="1"/>
</dbReference>
<dbReference type="PANTHER" id="PTHR43047:SF68">
    <property type="entry name" value="HISTIDINE KINASE 5"/>
    <property type="match status" value="1"/>
</dbReference>
<dbReference type="Gene3D" id="1.10.287.130">
    <property type="match status" value="1"/>
</dbReference>
<dbReference type="InterPro" id="IPR003661">
    <property type="entry name" value="HisK_dim/P_dom"/>
</dbReference>
<dbReference type="GO" id="GO:0009736">
    <property type="term" value="P:cytokinin-activated signaling pathway"/>
    <property type="evidence" value="ECO:0007669"/>
    <property type="project" value="UniProtKB-KW"/>
</dbReference>
<evidence type="ECO:0000256" key="7">
    <source>
        <dbReference type="ARBA" id="ARBA00022679"/>
    </source>
</evidence>
<dbReference type="InterPro" id="IPR035965">
    <property type="entry name" value="PAS-like_dom_sf"/>
</dbReference>
<evidence type="ECO:0000256" key="3">
    <source>
        <dbReference type="ARBA" id="ARBA00004496"/>
    </source>
</evidence>
<dbReference type="SUPFAM" id="SSF47384">
    <property type="entry name" value="Homodimeric domain of signal transducing histidine kinase"/>
    <property type="match status" value="1"/>
</dbReference>
<dbReference type="AlphaFoldDB" id="A0A833V9D4"/>
<dbReference type="SMART" id="SM00448">
    <property type="entry name" value="REC"/>
    <property type="match status" value="1"/>
</dbReference>
<keyword evidence="7" id="KW-0808">Transferase</keyword>
<dbReference type="GO" id="GO:0009927">
    <property type="term" value="F:histidine phosphotransfer kinase activity"/>
    <property type="evidence" value="ECO:0007669"/>
    <property type="project" value="TreeGrafter"/>
</dbReference>
<evidence type="ECO:0000256" key="8">
    <source>
        <dbReference type="ARBA" id="ARBA00022777"/>
    </source>
</evidence>
<dbReference type="CDD" id="cd16922">
    <property type="entry name" value="HATPase_EvgS-ArcB-TorS-like"/>
    <property type="match status" value="1"/>
</dbReference>
<evidence type="ECO:0000256" key="11">
    <source>
        <dbReference type="SAM" id="Coils"/>
    </source>
</evidence>
<evidence type="ECO:0000259" key="13">
    <source>
        <dbReference type="PROSITE" id="PS50109"/>
    </source>
</evidence>
<dbReference type="FunFam" id="1.10.287.130:FF:000030">
    <property type="entry name" value="Putative histidine kinase 5"/>
    <property type="match status" value="1"/>
</dbReference>
<dbReference type="InterPro" id="IPR036890">
    <property type="entry name" value="HATPase_C_sf"/>
</dbReference>
<evidence type="ECO:0000256" key="5">
    <source>
        <dbReference type="ARBA" id="ARBA00022490"/>
    </source>
</evidence>
<dbReference type="SUPFAM" id="SSF55785">
    <property type="entry name" value="PYP-like sensor domain (PAS domain)"/>
    <property type="match status" value="1"/>
</dbReference>
<feature type="domain" description="Response regulatory" evidence="14">
    <location>
        <begin position="704"/>
        <end position="851"/>
    </location>
</feature>
<dbReference type="InterPro" id="IPR005467">
    <property type="entry name" value="His_kinase_dom"/>
</dbReference>
<dbReference type="FunFam" id="3.40.50.2300:FF:000201">
    <property type="entry name" value="Histidine kinase 5"/>
    <property type="match status" value="1"/>
</dbReference>
<evidence type="ECO:0000313" key="15">
    <source>
        <dbReference type="EMBL" id="KAF3329636.1"/>
    </source>
</evidence>
<dbReference type="Pfam" id="PF00512">
    <property type="entry name" value="HisKA"/>
    <property type="match status" value="1"/>
</dbReference>